<evidence type="ECO:0000256" key="13">
    <source>
        <dbReference type="ARBA" id="ARBA00031891"/>
    </source>
</evidence>
<dbReference type="CDD" id="cd03891">
    <property type="entry name" value="M20_DapE_proteobac"/>
    <property type="match status" value="1"/>
</dbReference>
<feature type="binding site" evidence="15">
    <location>
        <position position="74"/>
    </location>
    <ligand>
        <name>Zn(2+)</name>
        <dbReference type="ChEBI" id="CHEBI:29105"/>
        <label>1</label>
    </ligand>
</feature>
<evidence type="ECO:0000256" key="10">
    <source>
        <dbReference type="ARBA" id="ARBA00022915"/>
    </source>
</evidence>
<keyword evidence="9 15" id="KW-0862">Zinc</keyword>
<evidence type="ECO:0000256" key="11">
    <source>
        <dbReference type="ARBA" id="ARBA00023154"/>
    </source>
</evidence>
<dbReference type="NCBIfam" id="NF009557">
    <property type="entry name" value="PRK13009.1"/>
    <property type="match status" value="1"/>
</dbReference>
<dbReference type="NCBIfam" id="TIGR01246">
    <property type="entry name" value="dapE_proteo"/>
    <property type="match status" value="1"/>
</dbReference>
<keyword evidence="8 15" id="KW-0378">Hydrolase</keyword>
<feature type="binding site" evidence="15">
    <location>
        <position position="107"/>
    </location>
    <ligand>
        <name>Zn(2+)</name>
        <dbReference type="ChEBI" id="CHEBI:29105"/>
        <label>2</label>
    </ligand>
</feature>
<dbReference type="FunFam" id="3.40.630.10:FF:000005">
    <property type="entry name" value="Succinyl-diaminopimelate desuccinylase"/>
    <property type="match status" value="1"/>
</dbReference>
<comment type="subunit">
    <text evidence="3 15">Homodimer.</text>
</comment>
<evidence type="ECO:0000256" key="14">
    <source>
        <dbReference type="ARBA" id="ARBA00051301"/>
    </source>
</evidence>
<evidence type="ECO:0000256" key="9">
    <source>
        <dbReference type="ARBA" id="ARBA00022833"/>
    </source>
</evidence>
<evidence type="ECO:0000256" key="8">
    <source>
        <dbReference type="ARBA" id="ARBA00022801"/>
    </source>
</evidence>
<dbReference type="EC" id="3.5.1.18" evidence="4 15"/>
<evidence type="ECO:0000256" key="7">
    <source>
        <dbReference type="ARBA" id="ARBA00022723"/>
    </source>
</evidence>
<comment type="similarity">
    <text evidence="2 15">Belongs to the peptidase M20A family. DapE subfamily.</text>
</comment>
<name>A0A2A5WYY0_9GAMM</name>
<keyword evidence="11 15" id="KW-0457">Lysine biosynthesis</keyword>
<dbReference type="InterPro" id="IPR036264">
    <property type="entry name" value="Bact_exopeptidase_dim_dom"/>
</dbReference>
<feature type="domain" description="Peptidase M20 dimerisation" evidence="16">
    <location>
        <begin position="183"/>
        <end position="290"/>
    </location>
</feature>
<dbReference type="UniPathway" id="UPA00034">
    <property type="reaction ID" value="UER00021"/>
</dbReference>
<evidence type="ECO:0000259" key="16">
    <source>
        <dbReference type="Pfam" id="PF07687"/>
    </source>
</evidence>
<dbReference type="GO" id="GO:0006526">
    <property type="term" value="P:L-arginine biosynthetic process"/>
    <property type="evidence" value="ECO:0007669"/>
    <property type="project" value="TreeGrafter"/>
</dbReference>
<dbReference type="Pfam" id="PF07687">
    <property type="entry name" value="M20_dimer"/>
    <property type="match status" value="1"/>
</dbReference>
<evidence type="ECO:0000256" key="3">
    <source>
        <dbReference type="ARBA" id="ARBA00011738"/>
    </source>
</evidence>
<dbReference type="Pfam" id="PF01546">
    <property type="entry name" value="Peptidase_M20"/>
    <property type="match status" value="1"/>
</dbReference>
<dbReference type="Gene3D" id="3.40.630.10">
    <property type="entry name" value="Zn peptidases"/>
    <property type="match status" value="2"/>
</dbReference>
<evidence type="ECO:0000313" key="18">
    <source>
        <dbReference type="Proteomes" id="UP000219327"/>
    </source>
</evidence>
<dbReference type="PANTHER" id="PTHR43808">
    <property type="entry name" value="ACETYLORNITHINE DEACETYLASE"/>
    <property type="match status" value="1"/>
</dbReference>
<dbReference type="EMBL" id="NTKD01000005">
    <property type="protein sequence ID" value="PDH41276.1"/>
    <property type="molecule type" value="Genomic_DNA"/>
</dbReference>
<feature type="binding site" evidence="15">
    <location>
        <position position="107"/>
    </location>
    <ligand>
        <name>Zn(2+)</name>
        <dbReference type="ChEBI" id="CHEBI:29105"/>
        <label>1</label>
    </ligand>
</feature>
<comment type="caution">
    <text evidence="17">The sequence shown here is derived from an EMBL/GenBank/DDBJ whole genome shotgun (WGS) entry which is preliminary data.</text>
</comment>
<dbReference type="Proteomes" id="UP000219327">
    <property type="component" value="Unassembled WGS sequence"/>
</dbReference>
<dbReference type="GO" id="GO:0008777">
    <property type="term" value="F:acetylornithine deacetylase activity"/>
    <property type="evidence" value="ECO:0007669"/>
    <property type="project" value="TreeGrafter"/>
</dbReference>
<dbReference type="GO" id="GO:0009014">
    <property type="term" value="F:succinyl-diaminopimelate desuccinylase activity"/>
    <property type="evidence" value="ECO:0007669"/>
    <property type="project" value="UniProtKB-UniRule"/>
</dbReference>
<evidence type="ECO:0000256" key="6">
    <source>
        <dbReference type="ARBA" id="ARBA00022605"/>
    </source>
</evidence>
<comment type="pathway">
    <text evidence="1 15">Amino-acid biosynthesis; L-lysine biosynthesis via DAP pathway; LL-2,6-diaminopimelate from (S)-tetrahydrodipicolinate (succinylase route): step 3/3.</text>
</comment>
<dbReference type="InterPro" id="IPR005941">
    <property type="entry name" value="DapE_proteobac"/>
</dbReference>
<evidence type="ECO:0000256" key="12">
    <source>
        <dbReference type="ARBA" id="ARBA00023285"/>
    </source>
</evidence>
<dbReference type="HAMAP" id="MF_01690">
    <property type="entry name" value="DapE"/>
    <property type="match status" value="1"/>
</dbReference>
<comment type="catalytic activity">
    <reaction evidence="14 15">
        <text>N-succinyl-(2S,6S)-2,6-diaminopimelate + H2O = (2S,6S)-2,6-diaminopimelate + succinate</text>
        <dbReference type="Rhea" id="RHEA:22608"/>
        <dbReference type="ChEBI" id="CHEBI:15377"/>
        <dbReference type="ChEBI" id="CHEBI:30031"/>
        <dbReference type="ChEBI" id="CHEBI:57609"/>
        <dbReference type="ChEBI" id="CHEBI:58087"/>
        <dbReference type="EC" id="3.5.1.18"/>
    </reaction>
</comment>
<evidence type="ECO:0000256" key="15">
    <source>
        <dbReference type="HAMAP-Rule" id="MF_01690"/>
    </source>
</evidence>
<protein>
    <recommendedName>
        <fullName evidence="5 15">Succinyl-diaminopimelate desuccinylase</fullName>
        <shortName evidence="15">SDAP desuccinylase</shortName>
        <ecNumber evidence="4 15">3.5.1.18</ecNumber>
    </recommendedName>
    <alternativeName>
        <fullName evidence="13 15">N-succinyl-LL-2,6-diaminoheptanedioate amidohydrolase</fullName>
    </alternativeName>
</protein>
<keyword evidence="7 15" id="KW-0479">Metal-binding</keyword>
<feature type="binding site" evidence="15">
    <location>
        <position position="170"/>
    </location>
    <ligand>
        <name>Zn(2+)</name>
        <dbReference type="ChEBI" id="CHEBI:29105"/>
        <label>1</label>
    </ligand>
</feature>
<comment type="function">
    <text evidence="15">Catalyzes the hydrolysis of N-succinyl-L,L-diaminopimelic acid (SDAP), forming succinate and LL-2,6-diaminopimelate (DAP), an intermediate involved in the bacterial biosynthesis of lysine and meso-diaminopimelic acid, an essential component of bacterial cell walls.</text>
</comment>
<feature type="binding site" evidence="15">
    <location>
        <position position="356"/>
    </location>
    <ligand>
        <name>Zn(2+)</name>
        <dbReference type="ChEBI" id="CHEBI:29105"/>
        <label>2</label>
    </ligand>
</feature>
<organism evidence="17 18">
    <name type="scientific">OM182 bacterium MED-G24</name>
    <dbReference type="NCBI Taxonomy" id="1986255"/>
    <lineage>
        <taxon>Bacteria</taxon>
        <taxon>Pseudomonadati</taxon>
        <taxon>Pseudomonadota</taxon>
        <taxon>Gammaproteobacteria</taxon>
        <taxon>OMG group</taxon>
        <taxon>OM182 clade</taxon>
    </lineage>
</organism>
<dbReference type="PANTHER" id="PTHR43808:SF31">
    <property type="entry name" value="N-ACETYL-L-CITRULLINE DEACETYLASE"/>
    <property type="match status" value="1"/>
</dbReference>
<evidence type="ECO:0000313" key="17">
    <source>
        <dbReference type="EMBL" id="PDH41276.1"/>
    </source>
</evidence>
<dbReference type="SUPFAM" id="SSF53187">
    <property type="entry name" value="Zn-dependent exopeptidases"/>
    <property type="match status" value="1"/>
</dbReference>
<proteinExistence type="inferred from homology"/>
<comment type="cofactor">
    <cofactor evidence="15">
        <name>Zn(2+)</name>
        <dbReference type="ChEBI" id="CHEBI:29105"/>
    </cofactor>
    <cofactor evidence="15">
        <name>Co(2+)</name>
        <dbReference type="ChEBI" id="CHEBI:48828"/>
    </cofactor>
    <text evidence="15">Binds 2 Zn(2+) or Co(2+) ions per subunit.</text>
</comment>
<dbReference type="InterPro" id="IPR002933">
    <property type="entry name" value="Peptidase_M20"/>
</dbReference>
<dbReference type="AlphaFoldDB" id="A0A2A5WYY0"/>
<feature type="binding site" evidence="15">
    <location>
        <position position="142"/>
    </location>
    <ligand>
        <name>Zn(2+)</name>
        <dbReference type="ChEBI" id="CHEBI:29105"/>
        <label>2</label>
    </ligand>
</feature>
<keyword evidence="12 15" id="KW-0170">Cobalt</keyword>
<evidence type="ECO:0000256" key="5">
    <source>
        <dbReference type="ARBA" id="ARBA00022391"/>
    </source>
</evidence>
<dbReference type="InterPro" id="IPR011650">
    <property type="entry name" value="Peptidase_M20_dimer"/>
</dbReference>
<keyword evidence="6 15" id="KW-0028">Amino-acid biosynthesis</keyword>
<dbReference type="SUPFAM" id="SSF55031">
    <property type="entry name" value="Bacterial exopeptidase dimerisation domain"/>
    <property type="match status" value="1"/>
</dbReference>
<dbReference type="GO" id="GO:0008270">
    <property type="term" value="F:zinc ion binding"/>
    <property type="evidence" value="ECO:0007669"/>
    <property type="project" value="UniProtKB-UniRule"/>
</dbReference>
<dbReference type="GO" id="GO:0009089">
    <property type="term" value="P:lysine biosynthetic process via diaminopimelate"/>
    <property type="evidence" value="ECO:0007669"/>
    <property type="project" value="UniProtKB-UniRule"/>
</dbReference>
<evidence type="ECO:0000256" key="4">
    <source>
        <dbReference type="ARBA" id="ARBA00011921"/>
    </source>
</evidence>
<evidence type="ECO:0000256" key="2">
    <source>
        <dbReference type="ARBA" id="ARBA00006746"/>
    </source>
</evidence>
<gene>
    <name evidence="15" type="primary">dapE</name>
    <name evidence="17" type="ORF">CNE99_01940</name>
</gene>
<evidence type="ECO:0000256" key="1">
    <source>
        <dbReference type="ARBA" id="ARBA00005130"/>
    </source>
</evidence>
<reference evidence="17 18" key="1">
    <citation type="submission" date="2017-08" db="EMBL/GenBank/DDBJ databases">
        <title>Fine stratification of microbial communities through a metagenomic profile of the photic zone.</title>
        <authorList>
            <person name="Haro-Moreno J.M."/>
            <person name="Lopez-Perez M."/>
            <person name="De La Torre J."/>
            <person name="Picazo A."/>
            <person name="Camacho A."/>
            <person name="Rodriguez-Valera F."/>
        </authorList>
    </citation>
    <scope>NUCLEOTIDE SEQUENCE [LARGE SCALE GENOMIC DNA]</scope>
    <source>
        <strain evidence="17">MED-G24</strain>
    </source>
</reference>
<feature type="active site" description="Proton acceptor" evidence="15">
    <location>
        <position position="141"/>
    </location>
</feature>
<dbReference type="GO" id="GO:0019877">
    <property type="term" value="P:diaminopimelate biosynthetic process"/>
    <property type="evidence" value="ECO:0007669"/>
    <property type="project" value="UniProtKB-UniRule"/>
</dbReference>
<sequence length="383" mass="41260">MPTTEPSSRDRTLALTCDLIRRPSVSPEDRGCQQQMGEILEKLGFTVQHMRFHDVDNLWATLGDQGPIFAFAGHTDVVPPGSIDEWSTDPFTPEVRDNNLFGRGAADMKGALAAMLTATEQFLDDDRQPKGTLAFLITSDEEADAVNGTVKVIDALVESGTHIDYCVVGEPSSSEVLGDVIRVGRRGSLSGTLTIHGIQGHVAYPTDARNPIHEAAPALAELVATGWDDGNDFFPGTTCQISNINGGTGANNVIPGELTVLFNFRFSPESSEESLRSQTEEILNRHGLHYDLRWRLSGHPFLTTGGTLIPAVVESIRAVTGVETELSTSGGTSDGRFIAPTGTEVVELGVCNATIHKVNEQVSVAELGQLTRVYHDILERILG</sequence>
<dbReference type="InterPro" id="IPR050072">
    <property type="entry name" value="Peptidase_M20A"/>
</dbReference>
<dbReference type="GO" id="GO:0050897">
    <property type="term" value="F:cobalt ion binding"/>
    <property type="evidence" value="ECO:0007669"/>
    <property type="project" value="UniProtKB-UniRule"/>
</dbReference>
<feature type="active site" evidence="15">
    <location>
        <position position="76"/>
    </location>
</feature>
<keyword evidence="10 15" id="KW-0220">Diaminopimelate biosynthesis</keyword>
<accession>A0A2A5WYY0</accession>